<dbReference type="SUPFAM" id="SSF52980">
    <property type="entry name" value="Restriction endonuclease-like"/>
    <property type="match status" value="1"/>
</dbReference>
<dbReference type="PANTHER" id="PTHR46609:SF8">
    <property type="entry name" value="YQAJ VIRAL RECOMBINASE DOMAIN-CONTAINING PROTEIN"/>
    <property type="match status" value="1"/>
</dbReference>
<evidence type="ECO:0000313" key="2">
    <source>
        <dbReference type="EMBL" id="KAK4880408.1"/>
    </source>
</evidence>
<proteinExistence type="predicted"/>
<dbReference type="PANTHER" id="PTHR46609">
    <property type="entry name" value="EXONUCLEASE, PHAGE-TYPE/RECB, C-TERMINAL DOMAIN-CONTAINING PROTEIN"/>
    <property type="match status" value="1"/>
</dbReference>
<evidence type="ECO:0000259" key="1">
    <source>
        <dbReference type="Pfam" id="PF09588"/>
    </source>
</evidence>
<dbReference type="InterPro" id="IPR011335">
    <property type="entry name" value="Restrct_endonuc-II-like"/>
</dbReference>
<comment type="caution">
    <text evidence="2">The sequence shown here is derived from an EMBL/GenBank/DDBJ whole genome shotgun (WGS) entry which is preliminary data.</text>
</comment>
<accession>A0AAN7SPA2</accession>
<dbReference type="GO" id="GO:0006281">
    <property type="term" value="P:DNA repair"/>
    <property type="evidence" value="ECO:0007669"/>
    <property type="project" value="UniProtKB-ARBA"/>
</dbReference>
<dbReference type="InterPro" id="IPR011604">
    <property type="entry name" value="PDDEXK-like_dom_sf"/>
</dbReference>
<feature type="domain" description="YqaJ viral recombinase" evidence="1">
    <location>
        <begin position="39"/>
        <end position="118"/>
    </location>
</feature>
<dbReference type="AlphaFoldDB" id="A0AAN7SPA2"/>
<sequence>MRYNKSFNWHTSPWKRAHKCSPGKYLKKFIDSQTKYKTNLSFERNFPFLGASPDGLIGDNELIEVKCLFKVAKLGIGLEEAAKTIPTLCLEHINNKVSLKRTHNYYYQVQGQLHITQRQINSVISAGPYI</sequence>
<name>A0AAN7SPA2_9COLE</name>
<dbReference type="EMBL" id="JARPUR010000003">
    <property type="protein sequence ID" value="KAK4880408.1"/>
    <property type="molecule type" value="Genomic_DNA"/>
</dbReference>
<evidence type="ECO:0000313" key="3">
    <source>
        <dbReference type="Proteomes" id="UP001353858"/>
    </source>
</evidence>
<dbReference type="Proteomes" id="UP001353858">
    <property type="component" value="Unassembled WGS sequence"/>
</dbReference>
<dbReference type="Pfam" id="PF09588">
    <property type="entry name" value="YqaJ"/>
    <property type="match status" value="1"/>
</dbReference>
<dbReference type="Gene3D" id="3.90.320.10">
    <property type="match status" value="1"/>
</dbReference>
<reference evidence="3" key="1">
    <citation type="submission" date="2023-01" db="EMBL/GenBank/DDBJ databases">
        <title>Key to firefly adult light organ development and bioluminescence: homeobox transcription factors regulate luciferase expression and transportation to peroxisome.</title>
        <authorList>
            <person name="Fu X."/>
        </authorList>
    </citation>
    <scope>NUCLEOTIDE SEQUENCE [LARGE SCALE GENOMIC DNA]</scope>
</reference>
<organism evidence="2 3">
    <name type="scientific">Aquatica leii</name>
    <dbReference type="NCBI Taxonomy" id="1421715"/>
    <lineage>
        <taxon>Eukaryota</taxon>
        <taxon>Metazoa</taxon>
        <taxon>Ecdysozoa</taxon>
        <taxon>Arthropoda</taxon>
        <taxon>Hexapoda</taxon>
        <taxon>Insecta</taxon>
        <taxon>Pterygota</taxon>
        <taxon>Neoptera</taxon>
        <taxon>Endopterygota</taxon>
        <taxon>Coleoptera</taxon>
        <taxon>Polyphaga</taxon>
        <taxon>Elateriformia</taxon>
        <taxon>Elateroidea</taxon>
        <taxon>Lampyridae</taxon>
        <taxon>Luciolinae</taxon>
        <taxon>Aquatica</taxon>
    </lineage>
</organism>
<dbReference type="InterPro" id="IPR019080">
    <property type="entry name" value="YqaJ_viral_recombinase"/>
</dbReference>
<keyword evidence="3" id="KW-1185">Reference proteome</keyword>
<dbReference type="InterPro" id="IPR051703">
    <property type="entry name" value="NF-kappa-B_Signaling_Reg"/>
</dbReference>
<gene>
    <name evidence="2" type="ORF">RN001_008554</name>
</gene>
<protein>
    <recommendedName>
        <fullName evidence="1">YqaJ viral recombinase domain-containing protein</fullName>
    </recommendedName>
</protein>